<accession>A0AAV4NXF4</accession>
<evidence type="ECO:0000313" key="2">
    <source>
        <dbReference type="Proteomes" id="UP001054837"/>
    </source>
</evidence>
<reference evidence="1 2" key="1">
    <citation type="submission" date="2021-06" db="EMBL/GenBank/DDBJ databases">
        <title>Caerostris darwini draft genome.</title>
        <authorList>
            <person name="Kono N."/>
            <person name="Arakawa K."/>
        </authorList>
    </citation>
    <scope>NUCLEOTIDE SEQUENCE [LARGE SCALE GENOMIC DNA]</scope>
</reference>
<protein>
    <submittedName>
        <fullName evidence="1">Uncharacterized protein</fullName>
    </submittedName>
</protein>
<dbReference type="AlphaFoldDB" id="A0AAV4NXF4"/>
<sequence length="121" mass="13936">MKRIFEANAEFNITIAHPILIFRPYDIPLSLRQFVIFISPDKLRSHRTQKERSPTSLVAITEFQQPPLFKGKGTVGLEYRFLIILSSLPRHVFSPPTKHWPRELVSPFPSQSMMDAFVVGS</sequence>
<organism evidence="1 2">
    <name type="scientific">Caerostris darwini</name>
    <dbReference type="NCBI Taxonomy" id="1538125"/>
    <lineage>
        <taxon>Eukaryota</taxon>
        <taxon>Metazoa</taxon>
        <taxon>Ecdysozoa</taxon>
        <taxon>Arthropoda</taxon>
        <taxon>Chelicerata</taxon>
        <taxon>Arachnida</taxon>
        <taxon>Araneae</taxon>
        <taxon>Araneomorphae</taxon>
        <taxon>Entelegynae</taxon>
        <taxon>Araneoidea</taxon>
        <taxon>Araneidae</taxon>
        <taxon>Caerostris</taxon>
    </lineage>
</organism>
<gene>
    <name evidence="1" type="ORF">CDAR_421071</name>
</gene>
<evidence type="ECO:0000313" key="1">
    <source>
        <dbReference type="EMBL" id="GIX88980.1"/>
    </source>
</evidence>
<name>A0AAV4NXF4_9ARAC</name>
<keyword evidence="2" id="KW-1185">Reference proteome</keyword>
<proteinExistence type="predicted"/>
<comment type="caution">
    <text evidence="1">The sequence shown here is derived from an EMBL/GenBank/DDBJ whole genome shotgun (WGS) entry which is preliminary data.</text>
</comment>
<dbReference type="Proteomes" id="UP001054837">
    <property type="component" value="Unassembled WGS sequence"/>
</dbReference>
<dbReference type="EMBL" id="BPLQ01002116">
    <property type="protein sequence ID" value="GIX88980.1"/>
    <property type="molecule type" value="Genomic_DNA"/>
</dbReference>